<evidence type="ECO:0000256" key="1">
    <source>
        <dbReference type="SAM" id="Phobius"/>
    </source>
</evidence>
<proteinExistence type="predicted"/>
<keyword evidence="1" id="KW-0472">Membrane</keyword>
<protein>
    <submittedName>
        <fullName evidence="2">Uncharacterized protein</fullName>
    </submittedName>
</protein>
<dbReference type="OrthoDB" id="3694787at2759"/>
<comment type="caution">
    <text evidence="2">The sequence shown here is derived from an EMBL/GenBank/DDBJ whole genome shotgun (WGS) entry which is preliminary data.</text>
</comment>
<sequence>MSDTLGGSKHLPRSVFSHVEASTIETTNDTDLDVVFVHGESNNFKTPPKVWSDKFQANTKFYYCSTTDLLRWIMESECYDPTIDASDVWFDRAVEDEHDESATRPLVWVAQAPDARAVYKSLHEHGFPVRKSPKGKTAVFWRTYGVIELQPYRPSLIGLCIPMWGQWSCFMVLQDYYACRNSTTPCRSDSMLGPNVLHDPSDGVFMIVTLLYSFATIVQYQVNREDYYQQLCLIVGLAAGLLLSPSIPFTVPGSPVSVHTFVATTSVALACSAIGHWIWRTYFSTLETRLERRLLDWKEEARQTANETHAVEFHRLT</sequence>
<evidence type="ECO:0000313" key="2">
    <source>
        <dbReference type="EMBL" id="RYO72627.1"/>
    </source>
</evidence>
<keyword evidence="1" id="KW-0812">Transmembrane</keyword>
<keyword evidence="3" id="KW-1185">Reference proteome</keyword>
<keyword evidence="1" id="KW-1133">Transmembrane helix</keyword>
<organism evidence="2 3">
    <name type="scientific">Alternaria arborescens</name>
    <dbReference type="NCBI Taxonomy" id="156630"/>
    <lineage>
        <taxon>Eukaryota</taxon>
        <taxon>Fungi</taxon>
        <taxon>Dikarya</taxon>
        <taxon>Ascomycota</taxon>
        <taxon>Pezizomycotina</taxon>
        <taxon>Dothideomycetes</taxon>
        <taxon>Pleosporomycetidae</taxon>
        <taxon>Pleosporales</taxon>
        <taxon>Pleosporineae</taxon>
        <taxon>Pleosporaceae</taxon>
        <taxon>Alternaria</taxon>
        <taxon>Alternaria sect. Alternaria</taxon>
    </lineage>
</organism>
<dbReference type="Proteomes" id="UP000293823">
    <property type="component" value="Unassembled WGS sequence"/>
</dbReference>
<feature type="transmembrane region" description="Helical" evidence="1">
    <location>
        <begin position="257"/>
        <end position="279"/>
    </location>
</feature>
<feature type="transmembrane region" description="Helical" evidence="1">
    <location>
        <begin position="231"/>
        <end position="251"/>
    </location>
</feature>
<feature type="transmembrane region" description="Helical" evidence="1">
    <location>
        <begin position="203"/>
        <end position="222"/>
    </location>
</feature>
<evidence type="ECO:0000313" key="3">
    <source>
        <dbReference type="Proteomes" id="UP000293823"/>
    </source>
</evidence>
<gene>
    <name evidence="2" type="ORF">AA0113_g1096</name>
</gene>
<accession>A0A4Q4SP46</accession>
<name>A0A4Q4SP46_9PLEO</name>
<dbReference type="AlphaFoldDB" id="A0A4Q4SP46"/>
<dbReference type="EMBL" id="PEJP01000003">
    <property type="protein sequence ID" value="RYO72627.1"/>
    <property type="molecule type" value="Genomic_DNA"/>
</dbReference>
<reference evidence="3" key="1">
    <citation type="journal article" date="2019" name="bioRxiv">
        <title>Genomics, evolutionary history and diagnostics of the Alternaria alternata species group including apple and Asian pear pathotypes.</title>
        <authorList>
            <person name="Armitage A.D."/>
            <person name="Cockerton H.M."/>
            <person name="Sreenivasaprasad S."/>
            <person name="Woodhall J.W."/>
            <person name="Lane C.R."/>
            <person name="Harrison R.J."/>
            <person name="Clarkson J.P."/>
        </authorList>
    </citation>
    <scope>NUCLEOTIDE SEQUENCE [LARGE SCALE GENOMIC DNA]</scope>
    <source>
        <strain evidence="3">RGR 97.0016</strain>
    </source>
</reference>